<reference evidence="2" key="1">
    <citation type="journal article" date="2019" name="Int. J. Syst. Evol. Microbiol.">
        <title>The Global Catalogue of Microorganisms (GCM) 10K type strain sequencing project: providing services to taxonomists for standard genome sequencing and annotation.</title>
        <authorList>
            <consortium name="The Broad Institute Genomics Platform"/>
            <consortium name="The Broad Institute Genome Sequencing Center for Infectious Disease"/>
            <person name="Wu L."/>
            <person name="Ma J."/>
        </authorList>
    </citation>
    <scope>NUCLEOTIDE SEQUENCE [LARGE SCALE GENOMIC DNA]</scope>
    <source>
        <strain evidence="2">CECT 7806</strain>
    </source>
</reference>
<dbReference type="RefSeq" id="WP_290355839.1">
    <property type="nucleotide sequence ID" value="NZ_JAUFPT010000040.1"/>
</dbReference>
<proteinExistence type="predicted"/>
<dbReference type="Proteomes" id="UP001244297">
    <property type="component" value="Unassembled WGS sequence"/>
</dbReference>
<dbReference type="EMBL" id="JAUFPT010000040">
    <property type="protein sequence ID" value="MDN3571591.1"/>
    <property type="molecule type" value="Genomic_DNA"/>
</dbReference>
<sequence>MGLGAVFLGHVILKAVEALQWHSSPEHVVSAAEPVELHPDRYLRDVSILLGNDPQQSFPEDGVRLRIAHFR</sequence>
<organism evidence="1 2">
    <name type="scientific">Methylobacterium longum</name>
    <dbReference type="NCBI Taxonomy" id="767694"/>
    <lineage>
        <taxon>Bacteria</taxon>
        <taxon>Pseudomonadati</taxon>
        <taxon>Pseudomonadota</taxon>
        <taxon>Alphaproteobacteria</taxon>
        <taxon>Hyphomicrobiales</taxon>
        <taxon>Methylobacteriaceae</taxon>
        <taxon>Methylobacterium</taxon>
    </lineage>
</organism>
<name>A0ABT8AQ77_9HYPH</name>
<evidence type="ECO:0000313" key="1">
    <source>
        <dbReference type="EMBL" id="MDN3571591.1"/>
    </source>
</evidence>
<keyword evidence="2" id="KW-1185">Reference proteome</keyword>
<protein>
    <submittedName>
        <fullName evidence="1">Uncharacterized protein</fullName>
    </submittedName>
</protein>
<evidence type="ECO:0000313" key="2">
    <source>
        <dbReference type="Proteomes" id="UP001244297"/>
    </source>
</evidence>
<gene>
    <name evidence="1" type="ORF">QWZ18_13275</name>
</gene>
<accession>A0ABT8AQ77</accession>
<comment type="caution">
    <text evidence="1">The sequence shown here is derived from an EMBL/GenBank/DDBJ whole genome shotgun (WGS) entry which is preliminary data.</text>
</comment>